<dbReference type="GO" id="GO:0042597">
    <property type="term" value="C:periplasmic space"/>
    <property type="evidence" value="ECO:0007669"/>
    <property type="project" value="UniProtKB-SubCell"/>
</dbReference>
<feature type="chain" id="PRO_5027042053" evidence="4">
    <location>
        <begin position="22"/>
        <end position="453"/>
    </location>
</feature>
<dbReference type="EMBL" id="CP046620">
    <property type="protein sequence ID" value="QHQ36574.1"/>
    <property type="molecule type" value="Genomic_DNA"/>
</dbReference>
<reference evidence="5 6" key="1">
    <citation type="submission" date="2019-12" db="EMBL/GenBank/DDBJ databases">
        <title>Complete genome sequence of Algicella marina strain 9Alg 56(T) isolated from the red alga Tichocarpus crinitus.</title>
        <authorList>
            <person name="Kim S.-G."/>
            <person name="Nedashkovskaya O.I."/>
        </authorList>
    </citation>
    <scope>NUCLEOTIDE SEQUENCE [LARGE SCALE GENOMIC DNA]</scope>
    <source>
        <strain evidence="5 6">9Alg 56</strain>
    </source>
</reference>
<dbReference type="PANTHER" id="PTHR43649">
    <property type="entry name" value="ARABINOSE-BINDING PROTEIN-RELATED"/>
    <property type="match status" value="1"/>
</dbReference>
<evidence type="ECO:0000313" key="6">
    <source>
        <dbReference type="Proteomes" id="UP000464495"/>
    </source>
</evidence>
<keyword evidence="4" id="KW-0732">Signal</keyword>
<evidence type="ECO:0000256" key="4">
    <source>
        <dbReference type="SAM" id="SignalP"/>
    </source>
</evidence>
<sequence length="453" mass="48671">MKNILLGCSAALAISAGAAWADSHVDLLFAPGEDDQFDWESFEALKETQLDGEQLTVFGPWLGPDQELIENVLAYFAAATGADVKYTGSDSFEQQIVIDAEAGSAPNVSVFPQPGLASDMASRGFLTPLGEKTAAWVADNYAAGQSWVDLGTYAGPDGSEALYGFFFKVDVKSLVWYSPENFEDAGYEVPETMEDLKALTEQIAADGETPWCIGLGSGGATGWPATDWVEDMMLRTQPPEVYDGWVSNEIPFDDPKIVEAIEEFGWFARNDDFVAGGSGVVSSTDFRDSPKGLFSSPPQCYMHHQASFIPAFFPEGTEVGLDADFFYFPAYQGKDLGSPVLGAGTLFAITKDSPAAQALIEFLKSPIAHEVWMAQQGFLTPHKGVNTDVYATDTLKSMGEILLDATTFRFDGSDLMPGGVGAGTFWTGMVDYAGGKDAATVASEIQSSWEALK</sequence>
<dbReference type="Proteomes" id="UP000464495">
    <property type="component" value="Chromosome"/>
</dbReference>
<proteinExistence type="inferred from homology"/>
<evidence type="ECO:0000256" key="3">
    <source>
        <dbReference type="ARBA" id="ARBA00022448"/>
    </source>
</evidence>
<dbReference type="InterPro" id="IPR006059">
    <property type="entry name" value="SBP"/>
</dbReference>
<evidence type="ECO:0000256" key="1">
    <source>
        <dbReference type="ARBA" id="ARBA00004418"/>
    </source>
</evidence>
<dbReference type="RefSeq" id="WP_161863120.1">
    <property type="nucleotide sequence ID" value="NZ_CP046620.1"/>
</dbReference>
<protein>
    <submittedName>
        <fullName evidence="5">Extracellular solute-binding protein</fullName>
    </submittedName>
</protein>
<dbReference type="KEGG" id="amaq:GO499_16040"/>
<keyword evidence="6" id="KW-1185">Reference proteome</keyword>
<evidence type="ECO:0000313" key="5">
    <source>
        <dbReference type="EMBL" id="QHQ36574.1"/>
    </source>
</evidence>
<dbReference type="Gene3D" id="3.40.190.10">
    <property type="entry name" value="Periplasmic binding protein-like II"/>
    <property type="match status" value="2"/>
</dbReference>
<dbReference type="AlphaFoldDB" id="A0A6P1T0Y6"/>
<dbReference type="Pfam" id="PF01547">
    <property type="entry name" value="SBP_bac_1"/>
    <property type="match status" value="1"/>
</dbReference>
<name>A0A6P1T0Y6_9RHOB</name>
<feature type="signal peptide" evidence="4">
    <location>
        <begin position="1"/>
        <end position="21"/>
    </location>
</feature>
<comment type="similarity">
    <text evidence="2">Belongs to the bacterial solute-binding protein 1 family.</text>
</comment>
<dbReference type="SUPFAM" id="SSF53850">
    <property type="entry name" value="Periplasmic binding protein-like II"/>
    <property type="match status" value="1"/>
</dbReference>
<dbReference type="InterPro" id="IPR050490">
    <property type="entry name" value="Bact_solute-bd_prot1"/>
</dbReference>
<organism evidence="5 6">
    <name type="scientific">Algicella marina</name>
    <dbReference type="NCBI Taxonomy" id="2683284"/>
    <lineage>
        <taxon>Bacteria</taxon>
        <taxon>Pseudomonadati</taxon>
        <taxon>Pseudomonadota</taxon>
        <taxon>Alphaproteobacteria</taxon>
        <taxon>Rhodobacterales</taxon>
        <taxon>Paracoccaceae</taxon>
        <taxon>Algicella</taxon>
    </lineage>
</organism>
<evidence type="ECO:0000256" key="2">
    <source>
        <dbReference type="ARBA" id="ARBA00008520"/>
    </source>
</evidence>
<gene>
    <name evidence="5" type="ORF">GO499_16040</name>
</gene>
<dbReference type="PANTHER" id="PTHR43649:SF29">
    <property type="entry name" value="OSMOPROTECTIVE COMPOUNDS-BINDING PROTEIN GGTB"/>
    <property type="match status" value="1"/>
</dbReference>
<accession>A0A6P1T0Y6</accession>
<keyword evidence="3" id="KW-0813">Transport</keyword>
<comment type="subcellular location">
    <subcellularLocation>
        <location evidence="1">Periplasm</location>
    </subcellularLocation>
</comment>